<accession>A0A8H6RQL3</accession>
<sequence length="516" mass="59102">MADISDRAAAAARDIRAFAEERLRDEFPYMKTDTLDQLLAKIVSVSLDGVVEQTREMKDTLQRSSLFSLSAELRNAIYEEVLLEEEHPINMQDDHVMDSSLTAPPIPSLLHVSQQVRCEAAPIYYGANTFWACAYPPEHRKLEGIQKPIRSWLELIGPKQCGMIKNLFFDLGHEAGRRYEMNDFVKSAVHRYRRNELEIPSRRKVVTEVCNIDGLGVHPGAVSFRSYVYDEEGGSSWEEADPVAVIEEEDVKKIEEKLQWGIEQAAQRDLGNRNRRCDLHLIISIRLLHTTPNHVNLTPADMDVDQTATTVSANLREFAEAEFRKQYPYMKDATLKKLLDKLSTTCHEGLIEQEPEHKATKARINFFSLSAELRNRIYEHALNPIDGGNRPIIEKRPSLLAVNRQVRNEALSIYYATPLVGRVYLHGTYSDINRIRRFFKIIGAEQAAMISRFVLVIEYEELPLRRLSKYIKRGSACSVKRRSASRVIQINNGIFLKLAEVDMLRATLVTFVDRTR</sequence>
<dbReference type="Proteomes" id="UP000660729">
    <property type="component" value="Unassembled WGS sequence"/>
</dbReference>
<evidence type="ECO:0000313" key="1">
    <source>
        <dbReference type="EMBL" id="KAF7195113.1"/>
    </source>
</evidence>
<dbReference type="InterPro" id="IPR038883">
    <property type="entry name" value="AN11006-like"/>
</dbReference>
<dbReference type="PANTHER" id="PTHR42085:SF2">
    <property type="entry name" value="F-BOX DOMAIN-CONTAINING PROTEIN"/>
    <property type="match status" value="1"/>
</dbReference>
<evidence type="ECO:0000313" key="2">
    <source>
        <dbReference type="Proteomes" id="UP000660729"/>
    </source>
</evidence>
<dbReference type="EMBL" id="JABCIY010000043">
    <property type="protein sequence ID" value="KAF7195113.1"/>
    <property type="molecule type" value="Genomic_DNA"/>
</dbReference>
<keyword evidence="2" id="KW-1185">Reference proteome</keyword>
<gene>
    <name evidence="1" type="ORF">HII31_03581</name>
</gene>
<dbReference type="PANTHER" id="PTHR42085">
    <property type="entry name" value="F-BOX DOMAIN-CONTAINING PROTEIN"/>
    <property type="match status" value="1"/>
</dbReference>
<reference evidence="1" key="1">
    <citation type="submission" date="2020-04" db="EMBL/GenBank/DDBJ databases">
        <title>Draft genome resource of the tomato pathogen Pseudocercospora fuligena.</title>
        <authorList>
            <person name="Zaccaron A."/>
        </authorList>
    </citation>
    <scope>NUCLEOTIDE SEQUENCE</scope>
    <source>
        <strain evidence="1">PF001</strain>
    </source>
</reference>
<protein>
    <submittedName>
        <fullName evidence="1">Uncharacterized protein</fullName>
    </submittedName>
</protein>
<proteinExistence type="predicted"/>
<name>A0A8H6RQL3_9PEZI</name>
<dbReference type="OrthoDB" id="3650897at2759"/>
<dbReference type="AlphaFoldDB" id="A0A8H6RQL3"/>
<organism evidence="1 2">
    <name type="scientific">Pseudocercospora fuligena</name>
    <dbReference type="NCBI Taxonomy" id="685502"/>
    <lineage>
        <taxon>Eukaryota</taxon>
        <taxon>Fungi</taxon>
        <taxon>Dikarya</taxon>
        <taxon>Ascomycota</taxon>
        <taxon>Pezizomycotina</taxon>
        <taxon>Dothideomycetes</taxon>
        <taxon>Dothideomycetidae</taxon>
        <taxon>Mycosphaerellales</taxon>
        <taxon>Mycosphaerellaceae</taxon>
        <taxon>Pseudocercospora</taxon>
    </lineage>
</organism>
<comment type="caution">
    <text evidence="1">The sequence shown here is derived from an EMBL/GenBank/DDBJ whole genome shotgun (WGS) entry which is preliminary data.</text>
</comment>